<feature type="transmembrane region" description="Helical" evidence="1">
    <location>
        <begin position="6"/>
        <end position="27"/>
    </location>
</feature>
<evidence type="ECO:0000256" key="1">
    <source>
        <dbReference type="SAM" id="Phobius"/>
    </source>
</evidence>
<dbReference type="RefSeq" id="WP_344814181.1">
    <property type="nucleotide sequence ID" value="NZ_BAAAYX010000020.1"/>
</dbReference>
<accession>A0ABP7EBU0</accession>
<dbReference type="Proteomes" id="UP001500051">
    <property type="component" value="Unassembled WGS sequence"/>
</dbReference>
<evidence type="ECO:0000313" key="2">
    <source>
        <dbReference type="EMBL" id="GAA3716040.1"/>
    </source>
</evidence>
<evidence type="ECO:0008006" key="4">
    <source>
        <dbReference type="Google" id="ProtNLM"/>
    </source>
</evidence>
<protein>
    <recommendedName>
        <fullName evidence="4">DUF948 domain-containing protein</fullName>
    </recommendedName>
</protein>
<dbReference type="Pfam" id="PF06103">
    <property type="entry name" value="DUF948"/>
    <property type="match status" value="1"/>
</dbReference>
<proteinExistence type="predicted"/>
<dbReference type="EMBL" id="BAAAYX010000020">
    <property type="protein sequence ID" value="GAA3716040.1"/>
    <property type="molecule type" value="Genomic_DNA"/>
</dbReference>
<gene>
    <name evidence="2" type="ORF">GCM10022204_39580</name>
</gene>
<name>A0ABP7EBU0_9ACTN</name>
<keyword evidence="1" id="KW-0472">Membrane</keyword>
<keyword evidence="3" id="KW-1185">Reference proteome</keyword>
<sequence>MTLGGIAGLIAAVAFVALVGMVAVPLWKTGRVLDELRQTVHDIGEESVPILTELQDTVRVTNGEIGRIGQVTDEVAVLSKNAAALSENAAQVSGLLTHAVGTPVIKVASLAHGIKAGFTGGRRRPAELEQEA</sequence>
<evidence type="ECO:0000313" key="3">
    <source>
        <dbReference type="Proteomes" id="UP001500051"/>
    </source>
</evidence>
<organism evidence="2 3">
    <name type="scientific">Microlunatus aurantiacus</name>
    <dbReference type="NCBI Taxonomy" id="446786"/>
    <lineage>
        <taxon>Bacteria</taxon>
        <taxon>Bacillati</taxon>
        <taxon>Actinomycetota</taxon>
        <taxon>Actinomycetes</taxon>
        <taxon>Propionibacteriales</taxon>
        <taxon>Propionibacteriaceae</taxon>
        <taxon>Microlunatus</taxon>
    </lineage>
</organism>
<keyword evidence="1" id="KW-1133">Transmembrane helix</keyword>
<comment type="caution">
    <text evidence="2">The sequence shown here is derived from an EMBL/GenBank/DDBJ whole genome shotgun (WGS) entry which is preliminary data.</text>
</comment>
<keyword evidence="1" id="KW-0812">Transmembrane</keyword>
<reference evidence="3" key="1">
    <citation type="journal article" date="2019" name="Int. J. Syst. Evol. Microbiol.">
        <title>The Global Catalogue of Microorganisms (GCM) 10K type strain sequencing project: providing services to taxonomists for standard genome sequencing and annotation.</title>
        <authorList>
            <consortium name="The Broad Institute Genomics Platform"/>
            <consortium name="The Broad Institute Genome Sequencing Center for Infectious Disease"/>
            <person name="Wu L."/>
            <person name="Ma J."/>
        </authorList>
    </citation>
    <scope>NUCLEOTIDE SEQUENCE [LARGE SCALE GENOMIC DNA]</scope>
    <source>
        <strain evidence="3">JCM 16548</strain>
    </source>
</reference>
<dbReference type="InterPro" id="IPR009293">
    <property type="entry name" value="UPF0478"/>
</dbReference>